<dbReference type="SUPFAM" id="SSF47384">
    <property type="entry name" value="Homodimeric domain of signal transducing histidine kinase"/>
    <property type="match status" value="1"/>
</dbReference>
<keyword evidence="5" id="KW-0808">Transferase</keyword>
<dbReference type="Proteomes" id="UP000245880">
    <property type="component" value="Unassembled WGS sequence"/>
</dbReference>
<dbReference type="PANTHER" id="PTHR43547">
    <property type="entry name" value="TWO-COMPONENT HISTIDINE KINASE"/>
    <property type="match status" value="1"/>
</dbReference>
<gene>
    <name evidence="5" type="ORF">CLV98_102208</name>
</gene>
<dbReference type="InterPro" id="IPR011110">
    <property type="entry name" value="Reg_prop"/>
</dbReference>
<name>A0A316ANP2_9BACT</name>
<dbReference type="CDD" id="cd00075">
    <property type="entry name" value="HATPase"/>
    <property type="match status" value="1"/>
</dbReference>
<keyword evidence="2" id="KW-1133">Transmembrane helix</keyword>
<dbReference type="Gene3D" id="3.30.565.10">
    <property type="entry name" value="Histidine kinase-like ATPase, C-terminal domain"/>
    <property type="match status" value="1"/>
</dbReference>
<keyword evidence="2" id="KW-0812">Transmembrane</keyword>
<dbReference type="SMART" id="SM00387">
    <property type="entry name" value="HATPase_c"/>
    <property type="match status" value="1"/>
</dbReference>
<dbReference type="Gene3D" id="2.60.40.10">
    <property type="entry name" value="Immunoglobulins"/>
    <property type="match status" value="1"/>
</dbReference>
<dbReference type="EMBL" id="QGDT01000002">
    <property type="protein sequence ID" value="PWJ59375.1"/>
    <property type="molecule type" value="Genomic_DNA"/>
</dbReference>
<dbReference type="PROSITE" id="PS50109">
    <property type="entry name" value="HIS_KIN"/>
    <property type="match status" value="1"/>
</dbReference>
<dbReference type="InterPro" id="IPR036890">
    <property type="entry name" value="HATPase_C_sf"/>
</dbReference>
<keyword evidence="2" id="KW-0472">Membrane</keyword>
<feature type="transmembrane region" description="Helical" evidence="2">
    <location>
        <begin position="752"/>
        <end position="772"/>
    </location>
</feature>
<evidence type="ECO:0000313" key="5">
    <source>
        <dbReference type="EMBL" id="PWJ59375.1"/>
    </source>
</evidence>
<evidence type="ECO:0000313" key="6">
    <source>
        <dbReference type="Proteomes" id="UP000245880"/>
    </source>
</evidence>
<reference evidence="5 6" key="1">
    <citation type="submission" date="2018-03" db="EMBL/GenBank/DDBJ databases">
        <title>Genomic Encyclopedia of Archaeal and Bacterial Type Strains, Phase II (KMG-II): from individual species to whole genera.</title>
        <authorList>
            <person name="Goeker M."/>
        </authorList>
    </citation>
    <scope>NUCLEOTIDE SEQUENCE [LARGE SCALE GENOMIC DNA]</scope>
    <source>
        <strain evidence="5 6">DSM 100346</strain>
    </source>
</reference>
<dbReference type="Gene3D" id="2.130.10.10">
    <property type="entry name" value="YVTN repeat-like/Quinoprotein amine dehydrogenase"/>
    <property type="match status" value="3"/>
</dbReference>
<dbReference type="InterPro" id="IPR015943">
    <property type="entry name" value="WD40/YVTN_repeat-like_dom_sf"/>
</dbReference>
<dbReference type="SUPFAM" id="SSF55874">
    <property type="entry name" value="ATPase domain of HSP90 chaperone/DNA topoisomerase II/histidine kinase"/>
    <property type="match status" value="1"/>
</dbReference>
<keyword evidence="1" id="KW-0597">Phosphoprotein</keyword>
<dbReference type="InterPro" id="IPR013783">
    <property type="entry name" value="Ig-like_fold"/>
</dbReference>
<comment type="caution">
    <text evidence="5">The sequence shown here is derived from an EMBL/GenBank/DDBJ whole genome shotgun (WGS) entry which is preliminary data.</text>
</comment>
<evidence type="ECO:0000256" key="1">
    <source>
        <dbReference type="ARBA" id="ARBA00022553"/>
    </source>
</evidence>
<evidence type="ECO:0000256" key="3">
    <source>
        <dbReference type="SAM" id="SignalP"/>
    </source>
</evidence>
<accession>A0A316ANP2</accession>
<dbReference type="InterPro" id="IPR011047">
    <property type="entry name" value="Quinoprotein_ADH-like_sf"/>
</dbReference>
<organism evidence="5 6">
    <name type="scientific">Dyadobacter jejuensis</name>
    <dbReference type="NCBI Taxonomy" id="1082580"/>
    <lineage>
        <taxon>Bacteria</taxon>
        <taxon>Pseudomonadati</taxon>
        <taxon>Bacteroidota</taxon>
        <taxon>Cytophagia</taxon>
        <taxon>Cytophagales</taxon>
        <taxon>Spirosomataceae</taxon>
        <taxon>Dyadobacter</taxon>
    </lineage>
</organism>
<keyword evidence="6" id="KW-1185">Reference proteome</keyword>
<dbReference type="InterPro" id="IPR036097">
    <property type="entry name" value="HisK_dim/P_sf"/>
</dbReference>
<feature type="signal peptide" evidence="3">
    <location>
        <begin position="1"/>
        <end position="32"/>
    </location>
</feature>
<feature type="chain" id="PRO_5016271263" evidence="3">
    <location>
        <begin position="33"/>
        <end position="1035"/>
    </location>
</feature>
<dbReference type="SUPFAM" id="SSF50998">
    <property type="entry name" value="Quinoprotein alcohol dehydrogenase-like"/>
    <property type="match status" value="1"/>
</dbReference>
<feature type="domain" description="Histidine kinase" evidence="4">
    <location>
        <begin position="822"/>
        <end position="1035"/>
    </location>
</feature>
<keyword evidence="3" id="KW-0732">Signal</keyword>
<dbReference type="Pfam" id="PF07494">
    <property type="entry name" value="Reg_prop"/>
    <property type="match status" value="1"/>
</dbReference>
<sequence>MTITLNLPKLITSCLQLILFIGVPTASIQAQAPHPADLEYHIQHYTDENGLPQNSVKKIAQDDAGFIWLGTDAGLSRFDGQNFKNFDEFNFIRGIHSFEPDLSPSPSHIYAVTDRYDRVRINGGKAERIRDGEELNEALIKNSLLPKPKNYLTRGLPEPVAGSVYPEQLLIPFSGPRTYICSTDQVQYMDGHQVVASYNFQSDDLWHFFRINDKLYHISDSGQLSIMDPEKSRSLVQSSHIENLPNFKTANTIIYWSNATNQAFIWVDKTLFGLIQDNNGSLKAKKLFTGFDFRSRQIQSIFYDQNHQTLFLGSLTEGLFVIKKKGFTTLTNPNLHADNVYYAQALLNPSTIITPQGYLFDLKPDQTYHIQENKELGDHYNTDKYSMVRDSLGNFWVKSFTKLYKYDSTATKIIAQRKFVDGMTWLYPGKNNRLWIGFRLSGLYYMDIHSQDLKPKKLIGAPFTNITWIQETEGEALWVGTDKGLYKVDLRNKNTVRIKQLSAFFIRSIYSPQPNEMWITTYQNGIYLIKDNKITKLPIDQNRFLARSHCMVEDSSGFMWVNTNNGLFQFKKQALLDYAANKTIPYYRHYNKSNGFNINEFNGGCQPCALQWSNGQISFPSMNGLVIFNPNQFQSIQKPTPIVIDELLVGKRVVKPTGDTLTLDHDHEQIKLYTSNAYLGDPNNFKLYYSLRSAGTTPEWYRLESADYSITLSQLNPGNYTLIIRAIGGFDKESVVTKHLTIQIKKPWFQSWWAIGMLLLSTLGLIILFFNLRLRYALKQNELLEGKIRERTLTLQKTVLDLKDSQSELLKQNKLHTYIIASISHDFRSPLKFIQAWMTQIPKTLDNGQTDSLRSSSLIAEKTLRNMMRFTEDMTHYLKAITSEAHSGWSPVLLKPLIENKTTLFKSITWSNKGTIEIDIDPTIQIQTNANLLGIVIHNLIDNAFKAKPNGLVHIYANWSTKFSKPILELTVQDNGPGMPEDLLLWLNSPTKDNISPPKNYQGLGLAMVKSACETLGVSLRYHNHHGTEVTLTFD</sequence>
<dbReference type="PANTHER" id="PTHR43547:SF2">
    <property type="entry name" value="HYBRID SIGNAL TRANSDUCTION HISTIDINE KINASE C"/>
    <property type="match status" value="1"/>
</dbReference>
<evidence type="ECO:0000256" key="2">
    <source>
        <dbReference type="SAM" id="Phobius"/>
    </source>
</evidence>
<dbReference type="Gene3D" id="1.10.287.130">
    <property type="match status" value="1"/>
</dbReference>
<dbReference type="InterPro" id="IPR003594">
    <property type="entry name" value="HATPase_dom"/>
</dbReference>
<protein>
    <submittedName>
        <fullName evidence="5">Signal transduction histidine kinase</fullName>
    </submittedName>
</protein>
<keyword evidence="5" id="KW-0418">Kinase</keyword>
<dbReference type="AlphaFoldDB" id="A0A316ANP2"/>
<evidence type="ECO:0000259" key="4">
    <source>
        <dbReference type="PROSITE" id="PS50109"/>
    </source>
</evidence>
<dbReference type="Pfam" id="PF02518">
    <property type="entry name" value="HATPase_c"/>
    <property type="match status" value="1"/>
</dbReference>
<dbReference type="InterPro" id="IPR005467">
    <property type="entry name" value="His_kinase_dom"/>
</dbReference>
<dbReference type="SUPFAM" id="SSF63829">
    <property type="entry name" value="Calcium-dependent phosphotriesterase"/>
    <property type="match status" value="1"/>
</dbReference>
<proteinExistence type="predicted"/>
<dbReference type="GO" id="GO:0000155">
    <property type="term" value="F:phosphorelay sensor kinase activity"/>
    <property type="evidence" value="ECO:0007669"/>
    <property type="project" value="InterPro"/>
</dbReference>